<keyword evidence="3" id="KW-1185">Reference proteome</keyword>
<proteinExistence type="predicted"/>
<dbReference type="RefSeq" id="WP_378518725.1">
    <property type="nucleotide sequence ID" value="NZ_CBCSDI010000022.1"/>
</dbReference>
<accession>A0ABV6E1W9</accession>
<evidence type="ECO:0000256" key="1">
    <source>
        <dbReference type="SAM" id="SignalP"/>
    </source>
</evidence>
<dbReference type="Gene3D" id="2.50.20.20">
    <property type="match status" value="1"/>
</dbReference>
<dbReference type="EMBL" id="JBHLXH010000001">
    <property type="protein sequence ID" value="MFC0222990.1"/>
    <property type="molecule type" value="Genomic_DNA"/>
</dbReference>
<evidence type="ECO:0000313" key="2">
    <source>
        <dbReference type="EMBL" id="MFC0222990.1"/>
    </source>
</evidence>
<name>A0ABV6E1W9_9ACTN</name>
<protein>
    <recommendedName>
        <fullName evidence="4">LppX_LprAFG lipoprotein</fullName>
    </recommendedName>
</protein>
<sequence length="226" mass="24116">MRHALRAALVTALLVTGSGCSAYDRFTTSDFARQEPAQVVAAATAAMSDLTSLRATGQVLLEGRSVFVDLAMDARGRCSGTMRTAEGRITLRRVGGTAWLTGDAGFFDRLGGSVALPAQSRSRLADGWVRADAPRLLELCALDGWVGTVSGGGDDLVLEEDDDLGNGVRSVHYSPEPGRTVWVLSEAPHHVVRVEDDARDGATLSFSDFDQPVHVQRPPAREVAVR</sequence>
<evidence type="ECO:0000313" key="3">
    <source>
        <dbReference type="Proteomes" id="UP001589698"/>
    </source>
</evidence>
<dbReference type="PROSITE" id="PS51257">
    <property type="entry name" value="PROKAR_LIPOPROTEIN"/>
    <property type="match status" value="1"/>
</dbReference>
<organism evidence="2 3">
    <name type="scientific">Nocardioides zeicaulis</name>
    <dbReference type="NCBI Taxonomy" id="1776857"/>
    <lineage>
        <taxon>Bacteria</taxon>
        <taxon>Bacillati</taxon>
        <taxon>Actinomycetota</taxon>
        <taxon>Actinomycetes</taxon>
        <taxon>Propionibacteriales</taxon>
        <taxon>Nocardioidaceae</taxon>
        <taxon>Nocardioides</taxon>
    </lineage>
</organism>
<evidence type="ECO:0008006" key="4">
    <source>
        <dbReference type="Google" id="ProtNLM"/>
    </source>
</evidence>
<dbReference type="Proteomes" id="UP001589698">
    <property type="component" value="Unassembled WGS sequence"/>
</dbReference>
<keyword evidence="1" id="KW-0732">Signal</keyword>
<feature type="chain" id="PRO_5046005052" description="LppX_LprAFG lipoprotein" evidence="1">
    <location>
        <begin position="23"/>
        <end position="226"/>
    </location>
</feature>
<reference evidence="2 3" key="1">
    <citation type="submission" date="2024-09" db="EMBL/GenBank/DDBJ databases">
        <authorList>
            <person name="Sun Q."/>
            <person name="Mori K."/>
        </authorList>
    </citation>
    <scope>NUCLEOTIDE SEQUENCE [LARGE SCALE GENOMIC DNA]</scope>
    <source>
        <strain evidence="2 3">CCM 8654</strain>
    </source>
</reference>
<gene>
    <name evidence="2" type="ORF">ACFFJG_10890</name>
</gene>
<comment type="caution">
    <text evidence="2">The sequence shown here is derived from an EMBL/GenBank/DDBJ whole genome shotgun (WGS) entry which is preliminary data.</text>
</comment>
<feature type="signal peptide" evidence="1">
    <location>
        <begin position="1"/>
        <end position="22"/>
    </location>
</feature>